<keyword evidence="1" id="KW-1133">Transmembrane helix</keyword>
<gene>
    <name evidence="3" type="ORF">G9U52_15340</name>
</gene>
<dbReference type="RefSeq" id="WP_166151032.1">
    <property type="nucleotide sequence ID" value="NZ_JAAOIW010000005.1"/>
</dbReference>
<dbReference type="InterPro" id="IPR052906">
    <property type="entry name" value="Type_IV_Methyl-Rstrct_Enzyme"/>
</dbReference>
<keyword evidence="1" id="KW-0472">Membrane</keyword>
<dbReference type="Gene3D" id="3.40.1350.10">
    <property type="match status" value="1"/>
</dbReference>
<protein>
    <submittedName>
        <fullName evidence="3">Restriction endonuclease</fullName>
    </submittedName>
</protein>
<dbReference type="InterPro" id="IPR011856">
    <property type="entry name" value="tRNA_endonuc-like_dom_sf"/>
</dbReference>
<reference evidence="3" key="1">
    <citation type="submission" date="2020-03" db="EMBL/GenBank/DDBJ databases">
        <title>Draft sequencing of Paenibacilllus sp. S3N08.</title>
        <authorList>
            <person name="Kim D.-U."/>
        </authorList>
    </citation>
    <scope>NUCLEOTIDE SEQUENCE</scope>
    <source>
        <strain evidence="3">S3N08</strain>
    </source>
</reference>
<comment type="caution">
    <text evidence="3">The sequence shown here is derived from an EMBL/GenBank/DDBJ whole genome shotgun (WGS) entry which is preliminary data.</text>
</comment>
<feature type="transmembrane region" description="Helical" evidence="1">
    <location>
        <begin position="59"/>
        <end position="77"/>
    </location>
</feature>
<dbReference type="Pfam" id="PF04471">
    <property type="entry name" value="Mrr_cat"/>
    <property type="match status" value="1"/>
</dbReference>
<dbReference type="PANTHER" id="PTHR30015:SF6">
    <property type="entry name" value="SLL1429 PROTEIN"/>
    <property type="match status" value="1"/>
</dbReference>
<keyword evidence="3" id="KW-0255">Endonuclease</keyword>
<dbReference type="SUPFAM" id="SSF52980">
    <property type="entry name" value="Restriction endonuclease-like"/>
    <property type="match status" value="1"/>
</dbReference>
<dbReference type="PANTHER" id="PTHR30015">
    <property type="entry name" value="MRR RESTRICTION SYSTEM PROTEIN"/>
    <property type="match status" value="1"/>
</dbReference>
<dbReference type="Proteomes" id="UP001165962">
    <property type="component" value="Unassembled WGS sequence"/>
</dbReference>
<organism evidence="3 4">
    <name type="scientific">Paenibacillus agricola</name>
    <dbReference type="NCBI Taxonomy" id="2716264"/>
    <lineage>
        <taxon>Bacteria</taxon>
        <taxon>Bacillati</taxon>
        <taxon>Bacillota</taxon>
        <taxon>Bacilli</taxon>
        <taxon>Bacillales</taxon>
        <taxon>Paenibacillaceae</taxon>
        <taxon>Paenibacillus</taxon>
    </lineage>
</organism>
<dbReference type="EMBL" id="JAAOIW010000005">
    <property type="protein sequence ID" value="NHN31213.1"/>
    <property type="molecule type" value="Genomic_DNA"/>
</dbReference>
<keyword evidence="3" id="KW-0540">Nuclease</keyword>
<sequence length="188" mass="20811">MSNPTITNIGIKYHTLLRKLSSRRKSKAKQEDELINGLIGLFMFGSFFVTFYFTKSLLTSVGVAIVAFAVVIAVLIIRKMNYTDKLRRSGIEDIHKMDGREFELYLGELIKKHGYEVLGTQSAGDYGADLVIAKGGKKIVIQAKRYKSNVGIKAVQEIVGAIAHYGASEAWVITNSDYTDAANISKIQ</sequence>
<dbReference type="InterPro" id="IPR011335">
    <property type="entry name" value="Restrct_endonuc-II-like"/>
</dbReference>
<evidence type="ECO:0000313" key="4">
    <source>
        <dbReference type="Proteomes" id="UP001165962"/>
    </source>
</evidence>
<evidence type="ECO:0000259" key="2">
    <source>
        <dbReference type="Pfam" id="PF04471"/>
    </source>
</evidence>
<name>A0ABX0J8Q4_9BACL</name>
<dbReference type="GO" id="GO:0004519">
    <property type="term" value="F:endonuclease activity"/>
    <property type="evidence" value="ECO:0007669"/>
    <property type="project" value="UniProtKB-KW"/>
</dbReference>
<keyword evidence="1" id="KW-0812">Transmembrane</keyword>
<evidence type="ECO:0000313" key="3">
    <source>
        <dbReference type="EMBL" id="NHN31213.1"/>
    </source>
</evidence>
<dbReference type="InterPro" id="IPR007560">
    <property type="entry name" value="Restrct_endonuc_IV_Mrr"/>
</dbReference>
<keyword evidence="3" id="KW-0378">Hydrolase</keyword>
<keyword evidence="4" id="KW-1185">Reference proteome</keyword>
<feature type="domain" description="Restriction endonuclease type IV Mrr" evidence="2">
    <location>
        <begin position="94"/>
        <end position="183"/>
    </location>
</feature>
<feature type="transmembrane region" description="Helical" evidence="1">
    <location>
        <begin position="34"/>
        <end position="53"/>
    </location>
</feature>
<proteinExistence type="predicted"/>
<accession>A0ABX0J8Q4</accession>
<evidence type="ECO:0000256" key="1">
    <source>
        <dbReference type="SAM" id="Phobius"/>
    </source>
</evidence>